<accession>A0A061RTN6</accession>
<dbReference type="InterPro" id="IPR001849">
    <property type="entry name" value="PH_domain"/>
</dbReference>
<keyword evidence="5 6" id="KW-0067">ATP-binding</keyword>
<dbReference type="AlphaFoldDB" id="A0A061RTN6"/>
<dbReference type="InterPro" id="IPR011993">
    <property type="entry name" value="PH-like_dom_sf"/>
</dbReference>
<dbReference type="PANTHER" id="PTHR24349">
    <property type="entry name" value="SERINE/THREONINE-PROTEIN KINASE"/>
    <property type="match status" value="1"/>
</dbReference>
<feature type="region of interest" description="Disordered" evidence="7">
    <location>
        <begin position="595"/>
        <end position="622"/>
    </location>
</feature>
<evidence type="ECO:0000259" key="9">
    <source>
        <dbReference type="PROSITE" id="PS50011"/>
    </source>
</evidence>
<dbReference type="SMART" id="SM00220">
    <property type="entry name" value="S_TKc"/>
    <property type="match status" value="1"/>
</dbReference>
<dbReference type="PROSITE" id="PS50011">
    <property type="entry name" value="PROTEIN_KINASE_DOM"/>
    <property type="match status" value="1"/>
</dbReference>
<dbReference type="CDD" id="cd05117">
    <property type="entry name" value="STKc_CAMK"/>
    <property type="match status" value="1"/>
</dbReference>
<dbReference type="Pfam" id="PF00169">
    <property type="entry name" value="PH"/>
    <property type="match status" value="1"/>
</dbReference>
<keyword evidence="3 6" id="KW-0547">Nucleotide-binding</keyword>
<dbReference type="SMART" id="SM00233">
    <property type="entry name" value="PH"/>
    <property type="match status" value="1"/>
</dbReference>
<evidence type="ECO:0000256" key="6">
    <source>
        <dbReference type="PROSITE-ProRule" id="PRU10141"/>
    </source>
</evidence>
<dbReference type="Pfam" id="PF00069">
    <property type="entry name" value="Pkinase"/>
    <property type="match status" value="1"/>
</dbReference>
<gene>
    <name evidence="10" type="ORF">TSPGSL018_27371</name>
</gene>
<dbReference type="Gene3D" id="2.30.29.30">
    <property type="entry name" value="Pleckstrin-homology domain (PH domain)/Phosphotyrosine-binding domain (PTB)"/>
    <property type="match status" value="1"/>
</dbReference>
<dbReference type="PROSITE" id="PS00107">
    <property type="entry name" value="PROTEIN_KINASE_ATP"/>
    <property type="match status" value="1"/>
</dbReference>
<dbReference type="InterPro" id="IPR008271">
    <property type="entry name" value="Ser/Thr_kinase_AS"/>
</dbReference>
<reference evidence="10" key="1">
    <citation type="submission" date="2014-05" db="EMBL/GenBank/DDBJ databases">
        <title>The transcriptome of the halophilic microalga Tetraselmis sp. GSL018 isolated from the Great Salt Lake, Utah.</title>
        <authorList>
            <person name="Jinkerson R.E."/>
            <person name="D'Adamo S."/>
            <person name="Posewitz M.C."/>
        </authorList>
    </citation>
    <scope>NUCLEOTIDE SEQUENCE</scope>
    <source>
        <strain evidence="10">GSL018</strain>
    </source>
</reference>
<evidence type="ECO:0000256" key="1">
    <source>
        <dbReference type="ARBA" id="ARBA00022527"/>
    </source>
</evidence>
<evidence type="ECO:0000256" key="7">
    <source>
        <dbReference type="SAM" id="MobiDB-lite"/>
    </source>
</evidence>
<sequence length="622" mass="68866">MESTESLHEKSASRTRETMCLTTVLCVVPDHVLLQLTQISKAGFLWKRSSMLRRWLRRWYVVKEGMITYSYSPQDAALYNCEKALDAAVHFASKATSKPLKRTTPEGDLQDMFGLVVKDRNGKSVELYTPSCNELEEWVEVLSKASSSAQFVTNLYDLNMDNPLGCGAFATVVKGKRVADGQVYAVKIISRSAFLECADMLNKEINILHMVGKHRNVVTLKEVLHAPSRVYMVFDFCDGGELVDRVTTACPMSERAAAGIIRQLCEALAHLHDQGVAHMDIKPENIVFTSREKDSPIKLIDFSLATFFHAPTEPGGTPEFVAPEIVRDPDGIAKSGVGGEVDMWAVGVMLYFLLSGKTPFDDKSVTRVLENVMQGYWQWRGRRWSVISDRAKHLVRMLLQPKPMLRLTARQVLEHDWILSRDQLPDRPAAVPARGSPQREPVVERPHGVAGFGDRADPGSASGSSNGSPPQPGKNFSCDGNSTPVRFQMKLPGICTSWARPSEDGTEASSRLRAVGSFSRKSPGETDVHQPMTPSAFEVLSSISNTRQNMGSSPRHSPKVGLAELQKFRTRQKVRNAILEAAKTPEKIAALATSQANSFSENGDLRRQLFTKPSSLRPLDPN</sequence>
<evidence type="ECO:0000256" key="3">
    <source>
        <dbReference type="ARBA" id="ARBA00022741"/>
    </source>
</evidence>
<dbReference type="CDD" id="cd00821">
    <property type="entry name" value="PH"/>
    <property type="match status" value="1"/>
</dbReference>
<dbReference type="InterPro" id="IPR000719">
    <property type="entry name" value="Prot_kinase_dom"/>
</dbReference>
<feature type="binding site" evidence="6">
    <location>
        <position position="187"/>
    </location>
    <ligand>
        <name>ATP</name>
        <dbReference type="ChEBI" id="CHEBI:30616"/>
    </ligand>
</feature>
<proteinExistence type="predicted"/>
<evidence type="ECO:0000256" key="5">
    <source>
        <dbReference type="ARBA" id="ARBA00022840"/>
    </source>
</evidence>
<dbReference type="Gene3D" id="3.30.200.20">
    <property type="entry name" value="Phosphorylase Kinase, domain 1"/>
    <property type="match status" value="1"/>
</dbReference>
<dbReference type="SUPFAM" id="SSF56112">
    <property type="entry name" value="Protein kinase-like (PK-like)"/>
    <property type="match status" value="1"/>
</dbReference>
<feature type="compositionally biased region" description="Low complexity" evidence="7">
    <location>
        <begin position="458"/>
        <end position="468"/>
    </location>
</feature>
<dbReference type="InterPro" id="IPR050205">
    <property type="entry name" value="CDPK_Ser/Thr_kinases"/>
</dbReference>
<evidence type="ECO:0000259" key="8">
    <source>
        <dbReference type="PROSITE" id="PS50003"/>
    </source>
</evidence>
<dbReference type="PROSITE" id="PS00108">
    <property type="entry name" value="PROTEIN_KINASE_ST"/>
    <property type="match status" value="1"/>
</dbReference>
<keyword evidence="2" id="KW-0808">Transferase</keyword>
<dbReference type="EMBL" id="GBEZ01011893">
    <property type="protein sequence ID" value="JAC73936.1"/>
    <property type="molecule type" value="Transcribed_RNA"/>
</dbReference>
<dbReference type="GO" id="GO:0005524">
    <property type="term" value="F:ATP binding"/>
    <property type="evidence" value="ECO:0007669"/>
    <property type="project" value="UniProtKB-UniRule"/>
</dbReference>
<feature type="domain" description="Protein kinase" evidence="9">
    <location>
        <begin position="158"/>
        <end position="418"/>
    </location>
</feature>
<feature type="region of interest" description="Disordered" evidence="7">
    <location>
        <begin position="427"/>
        <end position="483"/>
    </location>
</feature>
<evidence type="ECO:0000256" key="2">
    <source>
        <dbReference type="ARBA" id="ARBA00022679"/>
    </source>
</evidence>
<keyword evidence="4 10" id="KW-0418">Kinase</keyword>
<evidence type="ECO:0000313" key="10">
    <source>
        <dbReference type="EMBL" id="JAC73936.1"/>
    </source>
</evidence>
<dbReference type="Gene3D" id="1.10.510.10">
    <property type="entry name" value="Transferase(Phosphotransferase) domain 1"/>
    <property type="match status" value="1"/>
</dbReference>
<dbReference type="InterPro" id="IPR011009">
    <property type="entry name" value="Kinase-like_dom_sf"/>
</dbReference>
<keyword evidence="1" id="KW-0723">Serine/threonine-protein kinase</keyword>
<organism evidence="10">
    <name type="scientific">Tetraselmis sp. GSL018</name>
    <dbReference type="NCBI Taxonomy" id="582737"/>
    <lineage>
        <taxon>Eukaryota</taxon>
        <taxon>Viridiplantae</taxon>
        <taxon>Chlorophyta</taxon>
        <taxon>core chlorophytes</taxon>
        <taxon>Chlorodendrophyceae</taxon>
        <taxon>Chlorodendrales</taxon>
        <taxon>Chlorodendraceae</taxon>
        <taxon>Tetraselmis</taxon>
    </lineage>
</organism>
<evidence type="ECO:0000256" key="4">
    <source>
        <dbReference type="ARBA" id="ARBA00022777"/>
    </source>
</evidence>
<dbReference type="GO" id="GO:0004674">
    <property type="term" value="F:protein serine/threonine kinase activity"/>
    <property type="evidence" value="ECO:0007669"/>
    <property type="project" value="UniProtKB-KW"/>
</dbReference>
<dbReference type="FunFam" id="1.10.510.10:FF:000571">
    <property type="entry name" value="Maternal embryonic leucine zipper kinase"/>
    <property type="match status" value="1"/>
</dbReference>
<name>A0A061RTN6_9CHLO</name>
<protein>
    <submittedName>
        <fullName evidence="10">Calcium-dependent protein kinase 13</fullName>
    </submittedName>
</protein>
<dbReference type="InterPro" id="IPR017441">
    <property type="entry name" value="Protein_kinase_ATP_BS"/>
</dbReference>
<feature type="domain" description="PH" evidence="8">
    <location>
        <begin position="38"/>
        <end position="147"/>
    </location>
</feature>
<dbReference type="PROSITE" id="PS50003">
    <property type="entry name" value="PH_DOMAIN"/>
    <property type="match status" value="1"/>
</dbReference>
<dbReference type="SUPFAM" id="SSF50729">
    <property type="entry name" value="PH domain-like"/>
    <property type="match status" value="1"/>
</dbReference>